<evidence type="ECO:0000256" key="1">
    <source>
        <dbReference type="ARBA" id="ARBA00004370"/>
    </source>
</evidence>
<comment type="caution">
    <text evidence="7">The sequence shown here is derived from an EMBL/GenBank/DDBJ whole genome shotgun (WGS) entry which is preliminary data.</text>
</comment>
<keyword evidence="4 7" id="KW-0418">Kinase</keyword>
<dbReference type="SUPFAM" id="SSF158472">
    <property type="entry name" value="HAMP domain-like"/>
    <property type="match status" value="1"/>
</dbReference>
<keyword evidence="2" id="KW-0597">Phosphoprotein</keyword>
<dbReference type="Pfam" id="PF00672">
    <property type="entry name" value="HAMP"/>
    <property type="match status" value="1"/>
</dbReference>
<evidence type="ECO:0000313" key="8">
    <source>
        <dbReference type="Proteomes" id="UP000075531"/>
    </source>
</evidence>
<dbReference type="InterPro" id="IPR003594">
    <property type="entry name" value="HATPase_dom"/>
</dbReference>
<dbReference type="InterPro" id="IPR050640">
    <property type="entry name" value="Bact_2-comp_sensor_kinase"/>
</dbReference>
<evidence type="ECO:0000256" key="2">
    <source>
        <dbReference type="ARBA" id="ARBA00022553"/>
    </source>
</evidence>
<dbReference type="CDD" id="cd06225">
    <property type="entry name" value="HAMP"/>
    <property type="match status" value="1"/>
</dbReference>
<dbReference type="Gene3D" id="3.30.450.20">
    <property type="entry name" value="PAS domain"/>
    <property type="match status" value="1"/>
</dbReference>
<dbReference type="Proteomes" id="UP000075531">
    <property type="component" value="Unassembled WGS sequence"/>
</dbReference>
<dbReference type="SMART" id="SM00304">
    <property type="entry name" value="HAMP"/>
    <property type="match status" value="1"/>
</dbReference>
<gene>
    <name evidence="7" type="primary">ypdA</name>
    <name evidence="7" type="ORF">CLTEP_20810</name>
</gene>
<dbReference type="EC" id="2.7.13.3" evidence="7"/>
<dbReference type="GO" id="GO:0016020">
    <property type="term" value="C:membrane"/>
    <property type="evidence" value="ECO:0007669"/>
    <property type="project" value="UniProtKB-SubCell"/>
</dbReference>
<dbReference type="GO" id="GO:0000155">
    <property type="term" value="F:phosphorelay sensor kinase activity"/>
    <property type="evidence" value="ECO:0007669"/>
    <property type="project" value="InterPro"/>
</dbReference>
<dbReference type="InterPro" id="IPR010559">
    <property type="entry name" value="Sig_transdc_His_kin_internal"/>
</dbReference>
<evidence type="ECO:0000259" key="6">
    <source>
        <dbReference type="PROSITE" id="PS50885"/>
    </source>
</evidence>
<dbReference type="Gene3D" id="3.30.565.10">
    <property type="entry name" value="Histidine kinase-like ATPase, C-terminal domain"/>
    <property type="match status" value="1"/>
</dbReference>
<keyword evidence="8" id="KW-1185">Reference proteome</keyword>
<organism evidence="7 8">
    <name type="scientific">Clostridium tepidiprofundi DSM 19306</name>
    <dbReference type="NCBI Taxonomy" id="1121338"/>
    <lineage>
        <taxon>Bacteria</taxon>
        <taxon>Bacillati</taxon>
        <taxon>Bacillota</taxon>
        <taxon>Clostridia</taxon>
        <taxon>Eubacteriales</taxon>
        <taxon>Clostridiaceae</taxon>
        <taxon>Clostridium</taxon>
    </lineage>
</organism>
<accession>A0A151B250</accession>
<reference evidence="7 8" key="1">
    <citation type="submission" date="2016-02" db="EMBL/GenBank/DDBJ databases">
        <title>Genome sequence of Clostridium tepidiprofundi DSM 19306.</title>
        <authorList>
            <person name="Poehlein A."/>
            <person name="Daniel R."/>
        </authorList>
    </citation>
    <scope>NUCLEOTIDE SEQUENCE [LARGE SCALE GENOMIC DNA]</scope>
    <source>
        <strain evidence="7 8">DSM 19306</strain>
    </source>
</reference>
<keyword evidence="5" id="KW-0472">Membrane</keyword>
<dbReference type="PANTHER" id="PTHR34220">
    <property type="entry name" value="SENSOR HISTIDINE KINASE YPDA"/>
    <property type="match status" value="1"/>
</dbReference>
<evidence type="ECO:0000256" key="4">
    <source>
        <dbReference type="ARBA" id="ARBA00022777"/>
    </source>
</evidence>
<feature type="transmembrane region" description="Helical" evidence="5">
    <location>
        <begin position="292"/>
        <end position="315"/>
    </location>
</feature>
<dbReference type="PROSITE" id="PS50885">
    <property type="entry name" value="HAMP"/>
    <property type="match status" value="1"/>
</dbReference>
<evidence type="ECO:0000313" key="7">
    <source>
        <dbReference type="EMBL" id="KYH33984.1"/>
    </source>
</evidence>
<dbReference type="Pfam" id="PF02518">
    <property type="entry name" value="HATPase_c"/>
    <property type="match status" value="1"/>
</dbReference>
<dbReference type="OrthoDB" id="9809348at2"/>
<feature type="transmembrane region" description="Helical" evidence="5">
    <location>
        <begin position="12"/>
        <end position="32"/>
    </location>
</feature>
<keyword evidence="5" id="KW-1133">Transmembrane helix</keyword>
<proteinExistence type="predicted"/>
<protein>
    <submittedName>
        <fullName evidence="7">Sensor histidine kinase YpdA</fullName>
        <ecNumber evidence="7">2.7.13.3</ecNumber>
    </submittedName>
</protein>
<sequence length="583" mass="67892">MFKIKSFKKRLFYSFILIGICSLFFMALFSYYNTSKLINEKINISMENNIEVMGELIDSTISNLERIVEFISNNKDIQNILKKRQYSSYDEKFEDVQKVYTIVNSIEVKTMDIPIYITGLNNPYSRFTTQQSFEGLYSNVKGDIFNIFESFEKDRNFFIHRRVDGRESKDIVLTIVKRVKDIETDEKLGYVFLDVYDDYFNNIFKKVKVYENNNIYILDEHGNIITDKLYKNRTGFKFYENYLNKILNNVSGQFRCELSNGEYIAYFNTLGNTKFKIVQTVPIAVINKDKRVIVVTFVVLLSILTILAIIISYLLSQKISKPINELSKLMNKAENGDLNVKFDINCDDDIRDLGNNFNNMITEIDRLIEEVYIKQYLLKEAELKNLKAQINPHFLYNTLESIKWMAKLGENEGIVKMITALGRLLRYSISKKKDIVKVSEDIAQIKNYLTIQKIRYGDKFNIVYEIDEEILDKPILKLLLQPLVENAIIHGLEPKNGKGNILIKGYVNGDLMCFEVIDDGIGFDETTIESKGIGISNVDKRIKLHYGEEYGFYLKRVDNHTLAKLILPYDFQEDKVYVKSNGC</sequence>
<dbReference type="RefSeq" id="WP_066826456.1">
    <property type="nucleotide sequence ID" value="NZ_LTBA01000030.1"/>
</dbReference>
<dbReference type="EMBL" id="LTBA01000030">
    <property type="protein sequence ID" value="KYH33984.1"/>
    <property type="molecule type" value="Genomic_DNA"/>
</dbReference>
<dbReference type="PANTHER" id="PTHR34220:SF7">
    <property type="entry name" value="SENSOR HISTIDINE KINASE YPDA"/>
    <property type="match status" value="1"/>
</dbReference>
<keyword evidence="5" id="KW-0812">Transmembrane</keyword>
<dbReference type="PATRIC" id="fig|1121338.3.peg.2172"/>
<dbReference type="Pfam" id="PF06580">
    <property type="entry name" value="His_kinase"/>
    <property type="match status" value="1"/>
</dbReference>
<dbReference type="STRING" id="1121338.CLTEP_20810"/>
<keyword evidence="3 7" id="KW-0808">Transferase</keyword>
<dbReference type="AlphaFoldDB" id="A0A151B250"/>
<evidence type="ECO:0000256" key="3">
    <source>
        <dbReference type="ARBA" id="ARBA00022679"/>
    </source>
</evidence>
<dbReference type="SMART" id="SM00387">
    <property type="entry name" value="HATPase_c"/>
    <property type="match status" value="1"/>
</dbReference>
<comment type="subcellular location">
    <subcellularLocation>
        <location evidence="1">Membrane</location>
    </subcellularLocation>
</comment>
<dbReference type="Gene3D" id="6.10.340.10">
    <property type="match status" value="1"/>
</dbReference>
<name>A0A151B250_9CLOT</name>
<dbReference type="InterPro" id="IPR003660">
    <property type="entry name" value="HAMP_dom"/>
</dbReference>
<evidence type="ECO:0000256" key="5">
    <source>
        <dbReference type="SAM" id="Phobius"/>
    </source>
</evidence>
<dbReference type="InterPro" id="IPR036890">
    <property type="entry name" value="HATPase_C_sf"/>
</dbReference>
<dbReference type="SUPFAM" id="SSF55874">
    <property type="entry name" value="ATPase domain of HSP90 chaperone/DNA topoisomerase II/histidine kinase"/>
    <property type="match status" value="1"/>
</dbReference>
<feature type="domain" description="HAMP" evidence="6">
    <location>
        <begin position="317"/>
        <end position="369"/>
    </location>
</feature>